<evidence type="ECO:0000313" key="3">
    <source>
        <dbReference type="EMBL" id="WOG89146.1"/>
    </source>
</evidence>
<dbReference type="Proteomes" id="UP000077755">
    <property type="component" value="Chromosome 2"/>
</dbReference>
<keyword evidence="1" id="KW-0677">Repeat</keyword>
<dbReference type="Pfam" id="PF01535">
    <property type="entry name" value="PPR"/>
    <property type="match status" value="2"/>
</dbReference>
<keyword evidence="4" id="KW-1185">Reference proteome</keyword>
<dbReference type="Pfam" id="PF20431">
    <property type="entry name" value="E_motif"/>
    <property type="match status" value="1"/>
</dbReference>
<dbReference type="PANTHER" id="PTHR47926">
    <property type="entry name" value="PENTATRICOPEPTIDE REPEAT-CONTAINING PROTEIN"/>
    <property type="match status" value="1"/>
</dbReference>
<reference evidence="3" key="2">
    <citation type="submission" date="2022-03" db="EMBL/GenBank/DDBJ databases">
        <title>Draft title - Genomic analysis of global carrot germplasm unveils the trajectory of domestication and the origin of high carotenoid orange carrot.</title>
        <authorList>
            <person name="Iorizzo M."/>
            <person name="Ellison S."/>
            <person name="Senalik D."/>
            <person name="Macko-Podgorni A."/>
            <person name="Grzebelus D."/>
            <person name="Bostan H."/>
            <person name="Rolling W."/>
            <person name="Curaba J."/>
            <person name="Simon P."/>
        </authorList>
    </citation>
    <scope>NUCLEOTIDE SEQUENCE</scope>
    <source>
        <tissue evidence="3">Leaf</tissue>
    </source>
</reference>
<dbReference type="AlphaFoldDB" id="A0AAF1AQZ6"/>
<feature type="repeat" description="PPR" evidence="2">
    <location>
        <begin position="233"/>
        <end position="267"/>
    </location>
</feature>
<dbReference type="InterPro" id="IPR046848">
    <property type="entry name" value="E_motif"/>
</dbReference>
<dbReference type="InterPro" id="IPR046960">
    <property type="entry name" value="PPR_At4g14850-like_plant"/>
</dbReference>
<dbReference type="NCBIfam" id="TIGR00756">
    <property type="entry name" value="PPR"/>
    <property type="match status" value="3"/>
</dbReference>
<reference evidence="3" key="1">
    <citation type="journal article" date="2016" name="Nat. Genet.">
        <title>A high-quality carrot genome assembly provides new insights into carotenoid accumulation and asterid genome evolution.</title>
        <authorList>
            <person name="Iorizzo M."/>
            <person name="Ellison S."/>
            <person name="Senalik D."/>
            <person name="Zeng P."/>
            <person name="Satapoomin P."/>
            <person name="Huang J."/>
            <person name="Bowman M."/>
            <person name="Iovene M."/>
            <person name="Sanseverino W."/>
            <person name="Cavagnaro P."/>
            <person name="Yildiz M."/>
            <person name="Macko-Podgorni A."/>
            <person name="Moranska E."/>
            <person name="Grzebelus E."/>
            <person name="Grzebelus D."/>
            <person name="Ashrafi H."/>
            <person name="Zheng Z."/>
            <person name="Cheng S."/>
            <person name="Spooner D."/>
            <person name="Van Deynze A."/>
            <person name="Simon P."/>
        </authorList>
    </citation>
    <scope>NUCLEOTIDE SEQUENCE</scope>
    <source>
        <tissue evidence="3">Leaf</tissue>
    </source>
</reference>
<feature type="repeat" description="PPR" evidence="2">
    <location>
        <begin position="101"/>
        <end position="131"/>
    </location>
</feature>
<evidence type="ECO:0008006" key="5">
    <source>
        <dbReference type="Google" id="ProtNLM"/>
    </source>
</evidence>
<feature type="repeat" description="PPR" evidence="2">
    <location>
        <begin position="132"/>
        <end position="166"/>
    </location>
</feature>
<protein>
    <recommendedName>
        <fullName evidence="5">Pentacotripeptide-repeat region of PRORP domain-containing protein</fullName>
    </recommendedName>
</protein>
<gene>
    <name evidence="3" type="ORF">DCAR_0208382</name>
</gene>
<feature type="repeat" description="PPR" evidence="2">
    <location>
        <begin position="334"/>
        <end position="368"/>
    </location>
</feature>
<feature type="repeat" description="PPR" evidence="2">
    <location>
        <begin position="435"/>
        <end position="469"/>
    </location>
</feature>
<dbReference type="FunFam" id="1.25.40.10:FF:001093">
    <property type="entry name" value="Pentatricopeptide repeat-containing protein At2g34400"/>
    <property type="match status" value="1"/>
</dbReference>
<evidence type="ECO:0000256" key="1">
    <source>
        <dbReference type="ARBA" id="ARBA00022737"/>
    </source>
</evidence>
<proteinExistence type="predicted"/>
<dbReference type="InterPro" id="IPR002885">
    <property type="entry name" value="PPR_rpt"/>
</dbReference>
<dbReference type="FunFam" id="1.25.40.10:FF:000073">
    <property type="entry name" value="Pentatricopeptide repeat-containing protein chloroplastic"/>
    <property type="match status" value="1"/>
</dbReference>
<organism evidence="3 4">
    <name type="scientific">Daucus carota subsp. sativus</name>
    <name type="common">Carrot</name>
    <dbReference type="NCBI Taxonomy" id="79200"/>
    <lineage>
        <taxon>Eukaryota</taxon>
        <taxon>Viridiplantae</taxon>
        <taxon>Streptophyta</taxon>
        <taxon>Embryophyta</taxon>
        <taxon>Tracheophyta</taxon>
        <taxon>Spermatophyta</taxon>
        <taxon>Magnoliopsida</taxon>
        <taxon>eudicotyledons</taxon>
        <taxon>Gunneridae</taxon>
        <taxon>Pentapetalae</taxon>
        <taxon>asterids</taxon>
        <taxon>campanulids</taxon>
        <taxon>Apiales</taxon>
        <taxon>Apiaceae</taxon>
        <taxon>Apioideae</taxon>
        <taxon>Scandiceae</taxon>
        <taxon>Daucinae</taxon>
        <taxon>Daucus</taxon>
        <taxon>Daucus sect. Daucus</taxon>
    </lineage>
</organism>
<dbReference type="FunFam" id="1.25.40.10:FF:000285">
    <property type="entry name" value="Pentatricopeptide repeat-containing protein, chloroplastic"/>
    <property type="match status" value="1"/>
</dbReference>
<sequence>MLQLLRYTILYTTKAANHILSRAITPHIYRMFSAHQDFDFHKIYLYPFVKKLHSISFDSNFIHDNTPYVFTKFVSQSAKLGSLDLGIQLHCTVIKMGFSSNLFITTSLVDMYGKCGDVLHAQQLFDEMPRRNVVTWNSLISGYVNAQISEMAIEIFVVMLHMGVVVTAHSLSTVLVGCAQLKDGRLGGQVHGLCLKTGFELNDVVGTSLIDMYSKCLDVEASRRIFDRMVERNIVTWTSLVGGYSLTQQSDEAMILVRDMLRWGVRANFVTYNCLLSSFSFPEDFNHFKQVHCCIIREGLESNRYLSVSLMTLYSESGNAENFLNICSTLKIWDQISWNAVIAGFAKLGKGEDALDCYFKMRQEGINIDVYTLSGILKAMGLIAALEEGRQTHGIVFKCGHTSNLCVQNALVSMYAKCGKIVDAEKVFLSIEEHDLVSWNSLLAGCAYNGYGSKAVGLFEQMRRTIVKPDLTSFLAVLTACSYEGLLDKGLEYFDMMRNDDSLEPPKLEHYACIVNLYARAGYIHEAESFIISMSVKPGPTVYKTLLSACQIYGNKEIAIRNATKLIELCPYDDATYVLISNVMATGGYWDDAAELRKLMYDRGVKKQPAHSWISSRKNKPNLILSNELTAVC</sequence>
<name>A0AAF1AQZ6_DAUCS</name>
<dbReference type="Pfam" id="PF13041">
    <property type="entry name" value="PPR_2"/>
    <property type="match status" value="4"/>
</dbReference>
<dbReference type="EMBL" id="CP093344">
    <property type="protein sequence ID" value="WOG89146.1"/>
    <property type="molecule type" value="Genomic_DNA"/>
</dbReference>
<dbReference type="GO" id="GO:0003723">
    <property type="term" value="F:RNA binding"/>
    <property type="evidence" value="ECO:0007669"/>
    <property type="project" value="InterPro"/>
</dbReference>
<dbReference type="InterPro" id="IPR011990">
    <property type="entry name" value="TPR-like_helical_dom_sf"/>
</dbReference>
<dbReference type="Gene3D" id="1.25.40.10">
    <property type="entry name" value="Tetratricopeptide repeat domain"/>
    <property type="match status" value="5"/>
</dbReference>
<accession>A0AAF1AQZ6</accession>
<evidence type="ECO:0000313" key="4">
    <source>
        <dbReference type="Proteomes" id="UP000077755"/>
    </source>
</evidence>
<dbReference type="PANTHER" id="PTHR47926:SF342">
    <property type="entry name" value="TETRATRICOPEPTIDE-LIKE HELICAL DOMAIN-CONTAINING PROTEIN-RELATED"/>
    <property type="match status" value="1"/>
</dbReference>
<dbReference type="GO" id="GO:0009451">
    <property type="term" value="P:RNA modification"/>
    <property type="evidence" value="ECO:0007669"/>
    <property type="project" value="InterPro"/>
</dbReference>
<dbReference type="PROSITE" id="PS51375">
    <property type="entry name" value="PPR"/>
    <property type="match status" value="5"/>
</dbReference>
<evidence type="ECO:0000256" key="2">
    <source>
        <dbReference type="PROSITE-ProRule" id="PRU00708"/>
    </source>
</evidence>